<evidence type="ECO:0000256" key="1">
    <source>
        <dbReference type="SAM" id="MobiDB-lite"/>
    </source>
</evidence>
<name>A0A5E4B2D8_MARMO</name>
<feature type="non-terminal residue" evidence="2">
    <location>
        <position position="56"/>
    </location>
</feature>
<dbReference type="EMBL" id="CABDUW010000209">
    <property type="protein sequence ID" value="VTJ62802.1"/>
    <property type="molecule type" value="Genomic_DNA"/>
</dbReference>
<evidence type="ECO:0000313" key="3">
    <source>
        <dbReference type="Proteomes" id="UP000335636"/>
    </source>
</evidence>
<feature type="region of interest" description="Disordered" evidence="1">
    <location>
        <begin position="1"/>
        <end position="22"/>
    </location>
</feature>
<proteinExistence type="predicted"/>
<organism evidence="2 3">
    <name type="scientific">Marmota monax</name>
    <name type="common">Woodchuck</name>
    <dbReference type="NCBI Taxonomy" id="9995"/>
    <lineage>
        <taxon>Eukaryota</taxon>
        <taxon>Metazoa</taxon>
        <taxon>Chordata</taxon>
        <taxon>Craniata</taxon>
        <taxon>Vertebrata</taxon>
        <taxon>Euteleostomi</taxon>
        <taxon>Mammalia</taxon>
        <taxon>Eutheria</taxon>
        <taxon>Euarchontoglires</taxon>
        <taxon>Glires</taxon>
        <taxon>Rodentia</taxon>
        <taxon>Sciuromorpha</taxon>
        <taxon>Sciuridae</taxon>
        <taxon>Xerinae</taxon>
        <taxon>Marmotini</taxon>
        <taxon>Marmota</taxon>
    </lineage>
</organism>
<protein>
    <submittedName>
        <fullName evidence="2">Uncharacterized protein</fullName>
    </submittedName>
</protein>
<keyword evidence="3" id="KW-1185">Reference proteome</keyword>
<dbReference type="Proteomes" id="UP000335636">
    <property type="component" value="Unassembled WGS sequence"/>
</dbReference>
<sequence>SLHLRCPGEHLPATSPARAGSGVGFHLRSQAEVKCALPGDLASPDSSTQLEIKELK</sequence>
<feature type="non-terminal residue" evidence="2">
    <location>
        <position position="1"/>
    </location>
</feature>
<comment type="caution">
    <text evidence="2">The sequence shown here is derived from an EMBL/GenBank/DDBJ whole genome shotgun (WGS) entry which is preliminary data.</text>
</comment>
<dbReference type="AlphaFoldDB" id="A0A5E4B2D8"/>
<gene>
    <name evidence="2" type="ORF">MONAX_5E002024</name>
</gene>
<reference evidence="2" key="1">
    <citation type="submission" date="2019-04" db="EMBL/GenBank/DDBJ databases">
        <authorList>
            <person name="Alioto T."/>
            <person name="Alioto T."/>
        </authorList>
    </citation>
    <scope>NUCLEOTIDE SEQUENCE [LARGE SCALE GENOMIC DNA]</scope>
</reference>
<evidence type="ECO:0000313" key="2">
    <source>
        <dbReference type="EMBL" id="VTJ62802.1"/>
    </source>
</evidence>
<accession>A0A5E4B2D8</accession>